<keyword evidence="2" id="KW-1185">Reference proteome</keyword>
<organism evidence="1 2">
    <name type="scientific">Phyllobacterium trifolii</name>
    <dbReference type="NCBI Taxonomy" id="300193"/>
    <lineage>
        <taxon>Bacteria</taxon>
        <taxon>Pseudomonadati</taxon>
        <taxon>Pseudomonadota</taxon>
        <taxon>Alphaproteobacteria</taxon>
        <taxon>Hyphomicrobiales</taxon>
        <taxon>Phyllobacteriaceae</taxon>
        <taxon>Phyllobacterium</taxon>
    </lineage>
</organism>
<dbReference type="Proteomes" id="UP000554520">
    <property type="component" value="Unassembled WGS sequence"/>
</dbReference>
<evidence type="ECO:0000313" key="1">
    <source>
        <dbReference type="EMBL" id="MBB3146166.1"/>
    </source>
</evidence>
<dbReference type="AlphaFoldDB" id="A0A839U505"/>
<reference evidence="1 2" key="1">
    <citation type="submission" date="2020-08" db="EMBL/GenBank/DDBJ databases">
        <title>Genomic Encyclopedia of Type Strains, Phase III (KMG-III): the genomes of soil and plant-associated and newly described type strains.</title>
        <authorList>
            <person name="Whitman W."/>
        </authorList>
    </citation>
    <scope>NUCLEOTIDE SEQUENCE [LARGE SCALE GENOMIC DNA]</scope>
    <source>
        <strain evidence="1 2">CECT 7015</strain>
    </source>
</reference>
<accession>A0A839U505</accession>
<comment type="caution">
    <text evidence="1">The sequence shown here is derived from an EMBL/GenBank/DDBJ whole genome shotgun (WGS) entry which is preliminary data.</text>
</comment>
<evidence type="ECO:0000313" key="2">
    <source>
        <dbReference type="Proteomes" id="UP000554520"/>
    </source>
</evidence>
<dbReference type="EMBL" id="JACHXN010000007">
    <property type="protein sequence ID" value="MBB3146166.1"/>
    <property type="molecule type" value="Genomic_DNA"/>
</dbReference>
<dbReference type="RefSeq" id="WP_112532108.1">
    <property type="nucleotide sequence ID" value="NZ_JACHXN010000007.1"/>
</dbReference>
<protein>
    <recommendedName>
        <fullName evidence="3">Growth inhibitor PemK</fullName>
    </recommendedName>
</protein>
<evidence type="ECO:0008006" key="3">
    <source>
        <dbReference type="Google" id="ProtNLM"/>
    </source>
</evidence>
<sequence>MNIPAPKPGLVIRYSFLWSHERDQGAIEGSKDRPCAIVVATPRDENGHIHTIVAPITHRPPDDLGASLEIPAAICRSLGFDQGRHWLRFDELNRFLWPGYDLRPRSGGGYDYGMLPPRLFEQLRRGILQLQHSRKGQIISRDD</sequence>
<proteinExistence type="predicted"/>
<name>A0A839U505_9HYPH</name>
<gene>
    <name evidence="1" type="ORF">FHS21_002581</name>
</gene>